<dbReference type="AlphaFoldDB" id="A0A3G1KTU8"/>
<evidence type="ECO:0000256" key="1">
    <source>
        <dbReference type="ARBA" id="ARBA00022737"/>
    </source>
</evidence>
<dbReference type="PANTHER" id="PTHR43308:SF5">
    <property type="entry name" value="S-LAYER PROTEIN _ PEPTIDOGLYCAN ENDO-BETA-N-ACETYLGLUCOSAMINIDASE"/>
    <property type="match status" value="1"/>
</dbReference>
<dbReference type="PROSITE" id="PS51272">
    <property type="entry name" value="SLH"/>
    <property type="match status" value="3"/>
</dbReference>
<gene>
    <name evidence="5" type="ORF">DCMF_13200</name>
</gene>
<evidence type="ECO:0000313" key="5">
    <source>
        <dbReference type="EMBL" id="ATW25585.1"/>
    </source>
</evidence>
<reference evidence="5 6" key="1">
    <citation type="submission" date="2016-10" db="EMBL/GenBank/DDBJ databases">
        <title>Complete Genome Sequence of Peptococcaceae strain DCMF.</title>
        <authorList>
            <person name="Edwards R.J."/>
            <person name="Holland S.I."/>
            <person name="Deshpande N.P."/>
            <person name="Wong Y.K."/>
            <person name="Ertan H."/>
            <person name="Manefield M."/>
            <person name="Russell T.L."/>
            <person name="Lee M.J."/>
        </authorList>
    </citation>
    <scope>NUCLEOTIDE SEQUENCE [LARGE SCALE GENOMIC DNA]</scope>
    <source>
        <strain evidence="5 6">DCMF</strain>
    </source>
</reference>
<keyword evidence="6" id="KW-1185">Reference proteome</keyword>
<dbReference type="Proteomes" id="UP000323521">
    <property type="component" value="Chromosome"/>
</dbReference>
<dbReference type="Pfam" id="PF00395">
    <property type="entry name" value="SLH"/>
    <property type="match status" value="3"/>
</dbReference>
<evidence type="ECO:0000259" key="4">
    <source>
        <dbReference type="PROSITE" id="PS51272"/>
    </source>
</evidence>
<dbReference type="EMBL" id="CP017634">
    <property type="protein sequence ID" value="ATW25585.1"/>
    <property type="molecule type" value="Genomic_DNA"/>
</dbReference>
<dbReference type="RefSeq" id="WP_148134841.1">
    <property type="nucleotide sequence ID" value="NZ_CP017634.1"/>
</dbReference>
<evidence type="ECO:0000256" key="2">
    <source>
        <dbReference type="SAM" id="MobiDB-lite"/>
    </source>
</evidence>
<keyword evidence="1" id="KW-0677">Repeat</keyword>
<dbReference type="KEGG" id="fwa:DCMF_13200"/>
<protein>
    <recommendedName>
        <fullName evidence="4">SLH domain-containing protein</fullName>
    </recommendedName>
</protein>
<feature type="chain" id="PRO_5039545212" description="SLH domain-containing protein" evidence="3">
    <location>
        <begin position="27"/>
        <end position="549"/>
    </location>
</feature>
<organism evidence="5 6">
    <name type="scientific">Formimonas warabiya</name>
    <dbReference type="NCBI Taxonomy" id="1761012"/>
    <lineage>
        <taxon>Bacteria</taxon>
        <taxon>Bacillati</taxon>
        <taxon>Bacillota</taxon>
        <taxon>Clostridia</taxon>
        <taxon>Eubacteriales</taxon>
        <taxon>Peptococcaceae</taxon>
        <taxon>Candidatus Formimonas</taxon>
    </lineage>
</organism>
<feature type="domain" description="SLH" evidence="4">
    <location>
        <begin position="426"/>
        <end position="488"/>
    </location>
</feature>
<keyword evidence="3" id="KW-0732">Signal</keyword>
<feature type="region of interest" description="Disordered" evidence="2">
    <location>
        <begin position="164"/>
        <end position="207"/>
    </location>
</feature>
<name>A0A3G1KTU8_FORW1</name>
<dbReference type="InterPro" id="IPR051465">
    <property type="entry name" value="Cell_Envelope_Struct_Comp"/>
</dbReference>
<dbReference type="PANTHER" id="PTHR43308">
    <property type="entry name" value="OUTER MEMBRANE PROTEIN ALPHA-RELATED"/>
    <property type="match status" value="1"/>
</dbReference>
<feature type="domain" description="SLH" evidence="4">
    <location>
        <begin position="492"/>
        <end position="549"/>
    </location>
</feature>
<feature type="domain" description="SLH" evidence="4">
    <location>
        <begin position="362"/>
        <end position="425"/>
    </location>
</feature>
<dbReference type="InterPro" id="IPR001119">
    <property type="entry name" value="SLH_dom"/>
</dbReference>
<sequence length="549" mass="57468">MRKNWRKGFCLAAFVLLLLTVCAITAWGDYEPGVGSNIDRGDLELTADETDVTVGVDESVTVAIDAEPWEDEQLPGCEMAECPETCGEKDCLTEDGLNCKCAGMDWETYETEITVSSSDPGVATASYNDQEVEIKGVGEGTATITVTGTLREWKKDRAQIAVTVASEGDDGDDGSGDDSGSGDDPGSEDDHDSNHGGGGGGGSSDTEKEALTVSYNESGSVTISTASLKKATEIKVTGTVELVLDADAVKAIGVEKELVVSALRVDNKTLSADLQQEIGNRPVIDINITSGGQAVTELSPGKVQISIPYTLGAEEKAEQIILYYIDADGKATEVSSAHYDAAAKAVVFTTNHLSRYAIGYKVPVSFTDVPDTHWAASYILDLANKGIVGGKTATTFAPNDTITRAEFVKILAGVAGVSGTDVPAVTVSTFSDVVPDAWYAPYVAWAGEAGIAKGAEGKFDPNARISRQDLATMLARYIQDVAQKTLPEKNAAVTFTDDAAIGAYAKDAVGMMQKAGIIGGNETGAFLPAHPATRAEVAKMISVLMGLLG</sequence>
<evidence type="ECO:0000313" key="6">
    <source>
        <dbReference type="Proteomes" id="UP000323521"/>
    </source>
</evidence>
<dbReference type="OrthoDB" id="174569at2"/>
<evidence type="ECO:0000256" key="3">
    <source>
        <dbReference type="SAM" id="SignalP"/>
    </source>
</evidence>
<proteinExistence type="predicted"/>
<dbReference type="Gene3D" id="2.60.40.1080">
    <property type="match status" value="1"/>
</dbReference>
<feature type="compositionally biased region" description="Acidic residues" evidence="2">
    <location>
        <begin position="167"/>
        <end position="176"/>
    </location>
</feature>
<accession>A0A3G1KTU8</accession>
<feature type="signal peptide" evidence="3">
    <location>
        <begin position="1"/>
        <end position="26"/>
    </location>
</feature>